<gene>
    <name evidence="2" type="primary">forf</name>
</gene>
<dbReference type="EMBL" id="HM849502">
    <property type="protein sequence ID" value="AEC14161.1"/>
    <property type="molecule type" value="Genomic_DNA"/>
</dbReference>
<evidence type="ECO:0000313" key="4">
    <source>
        <dbReference type="EMBL" id="AEC14143.1"/>
    </source>
</evidence>
<accession>F4ZFQ6</accession>
<name>F4ZFQ6_9BIVA</name>
<geneLocation type="mitochondrion" evidence="2"/>
<dbReference type="AlphaFoldDB" id="F4ZFQ6"/>
<proteinExistence type="predicted"/>
<evidence type="ECO:0000313" key="2">
    <source>
        <dbReference type="EMBL" id="AEC14139.1"/>
    </source>
</evidence>
<organism evidence="2">
    <name type="scientific">Utterbackia peggyae</name>
    <dbReference type="NCBI Taxonomy" id="1009868"/>
    <lineage>
        <taxon>Eukaryota</taxon>
        <taxon>Metazoa</taxon>
        <taxon>Spiralia</taxon>
        <taxon>Lophotrochozoa</taxon>
        <taxon>Mollusca</taxon>
        <taxon>Bivalvia</taxon>
        <taxon>Autobranchia</taxon>
        <taxon>Heteroconchia</taxon>
        <taxon>Palaeoheterodonta</taxon>
        <taxon>Unionida</taxon>
        <taxon>Unionoidea</taxon>
        <taxon>Unionidae</taxon>
        <taxon>Anodontinae</taxon>
        <taxon>Utterbackia</taxon>
    </lineage>
</organism>
<evidence type="ECO:0000313" key="6">
    <source>
        <dbReference type="EMBL" id="AEC14161.1"/>
    </source>
</evidence>
<dbReference type="EMBL" id="HM849485">
    <property type="protein sequence ID" value="AEC14144.1"/>
    <property type="molecule type" value="Genomic_DNA"/>
</dbReference>
<feature type="compositionally biased region" description="Polar residues" evidence="1">
    <location>
        <begin position="65"/>
        <end position="77"/>
    </location>
</feature>
<dbReference type="EMBL" id="HM849480">
    <property type="protein sequence ID" value="AEC14139.1"/>
    <property type="molecule type" value="Genomic_DNA"/>
</dbReference>
<evidence type="ECO:0000313" key="3">
    <source>
        <dbReference type="EMBL" id="AEC14142.1"/>
    </source>
</evidence>
<dbReference type="EMBL" id="HM849484">
    <property type="protein sequence ID" value="AEC14143.1"/>
    <property type="molecule type" value="Genomic_DNA"/>
</dbReference>
<dbReference type="EMBL" id="HM849483">
    <property type="protein sequence ID" value="AEC14142.1"/>
    <property type="molecule type" value="Genomic_DNA"/>
</dbReference>
<reference evidence="2" key="1">
    <citation type="journal article" date="2011" name="Mol. Biol. Evol.">
        <title>Novel protein genes in animal mtDNA: a new sex determination system in freshwater mussels (Bivalvia: Unionoida)?</title>
        <authorList>
            <person name="Breton S."/>
            <person name="Stewart D.T."/>
            <person name="Shepardson S."/>
            <person name="Trdan R.J."/>
            <person name="Bogan A.E."/>
            <person name="Chapman E.G."/>
            <person name="Ruminas A.J."/>
            <person name="Piontkivska H."/>
            <person name="Hoeh W.R."/>
        </authorList>
    </citation>
    <scope>NUCLEOTIDE SEQUENCE</scope>
    <source>
        <strain evidence="5">2YRC7-87</strain>
        <strain evidence="4">3YRC7-87</strain>
        <strain evidence="2">4CSL7-87</strain>
        <strain evidence="3">5YRC7-87</strain>
        <strain evidence="6">6YRC7-87</strain>
    </source>
</reference>
<evidence type="ECO:0000256" key="1">
    <source>
        <dbReference type="SAM" id="MobiDB-lite"/>
    </source>
</evidence>
<protein>
    <submittedName>
        <fullName evidence="2">Female-specific orf protein</fullName>
    </submittedName>
</protein>
<keyword evidence="2" id="KW-0496">Mitochondrion</keyword>
<sequence length="77" mass="8352">MLKTLFKLCLLALLIFIGAFVFIKTIQMLSGSDHFSVIDQVLCSMDLNDAPSQSGTGDHPIIPSKATTDLTKPNIKS</sequence>
<evidence type="ECO:0000313" key="5">
    <source>
        <dbReference type="EMBL" id="AEC14144.1"/>
    </source>
</evidence>
<feature type="region of interest" description="Disordered" evidence="1">
    <location>
        <begin position="51"/>
        <end position="77"/>
    </location>
</feature>